<evidence type="ECO:0000313" key="1">
    <source>
        <dbReference type="EMBL" id="GEK88927.1"/>
    </source>
</evidence>
<protein>
    <submittedName>
        <fullName evidence="2">Uncharacterized protein</fullName>
    </submittedName>
</protein>
<reference evidence="2 3" key="1">
    <citation type="submission" date="2016-10" db="EMBL/GenBank/DDBJ databases">
        <authorList>
            <person name="de Groot N.N."/>
        </authorList>
    </citation>
    <scope>NUCLEOTIDE SEQUENCE [LARGE SCALE GENOMIC DNA]</scope>
    <source>
        <strain evidence="2 3">DSM 19182</strain>
    </source>
</reference>
<accession>A0A1H7RPH4</accession>
<dbReference type="Proteomes" id="UP000321425">
    <property type="component" value="Unassembled WGS sequence"/>
</dbReference>
<reference evidence="1 4" key="2">
    <citation type="submission" date="2019-07" db="EMBL/GenBank/DDBJ databases">
        <title>Whole genome shotgun sequence of Alkalibacterium putridalgicola NBRC 103243.</title>
        <authorList>
            <person name="Hosoyama A."/>
            <person name="Uohara A."/>
            <person name="Ohji S."/>
            <person name="Ichikawa N."/>
        </authorList>
    </citation>
    <scope>NUCLEOTIDE SEQUENCE [LARGE SCALE GENOMIC DNA]</scope>
    <source>
        <strain evidence="1 4">NBRC 103243</strain>
    </source>
</reference>
<dbReference type="EMBL" id="BJUX01000008">
    <property type="protein sequence ID" value="GEK88927.1"/>
    <property type="molecule type" value="Genomic_DNA"/>
</dbReference>
<evidence type="ECO:0000313" key="4">
    <source>
        <dbReference type="Proteomes" id="UP000321425"/>
    </source>
</evidence>
<evidence type="ECO:0000313" key="2">
    <source>
        <dbReference type="EMBL" id="SEL62103.1"/>
    </source>
</evidence>
<name>A0A1H7RPH4_9LACT</name>
<proteinExistence type="predicted"/>
<keyword evidence="4" id="KW-1185">Reference proteome</keyword>
<dbReference type="EMBL" id="FOBL01000005">
    <property type="protein sequence ID" value="SEL62103.1"/>
    <property type="molecule type" value="Genomic_DNA"/>
</dbReference>
<evidence type="ECO:0000313" key="3">
    <source>
        <dbReference type="Proteomes" id="UP000198548"/>
    </source>
</evidence>
<gene>
    <name evidence="1" type="ORF">APU01nite_09660</name>
    <name evidence="2" type="ORF">SAMN04488100_10568</name>
</gene>
<dbReference type="AlphaFoldDB" id="A0A1H7RPH4"/>
<dbReference type="STRING" id="426703.SAMN04488100_10568"/>
<organism evidence="2 3">
    <name type="scientific">Alkalibacterium putridalgicola</name>
    <dbReference type="NCBI Taxonomy" id="426703"/>
    <lineage>
        <taxon>Bacteria</taxon>
        <taxon>Bacillati</taxon>
        <taxon>Bacillota</taxon>
        <taxon>Bacilli</taxon>
        <taxon>Lactobacillales</taxon>
        <taxon>Carnobacteriaceae</taxon>
        <taxon>Alkalibacterium</taxon>
    </lineage>
</organism>
<sequence>MFFLKSKSKFNNELDLKVKEHERLAQHNRKVIQSGYNSLEYSKKTFEEKWTSIQKR</sequence>
<dbReference type="Proteomes" id="UP000198548">
    <property type="component" value="Unassembled WGS sequence"/>
</dbReference>